<comment type="caution">
    <text evidence="1">The sequence shown here is derived from an EMBL/GenBank/DDBJ whole genome shotgun (WGS) entry which is preliminary data.</text>
</comment>
<evidence type="ECO:0000313" key="1">
    <source>
        <dbReference type="EMBL" id="OIQ71932.1"/>
    </source>
</evidence>
<dbReference type="Gene3D" id="3.40.50.1450">
    <property type="entry name" value="HybD-like"/>
    <property type="match status" value="1"/>
</dbReference>
<proteinExistence type="predicted"/>
<sequence length="83" mass="8999">MAPARDDSYTTHELSPGAVLQVFQQVEGAAPPPSSYILSVRGERFDLGEPLSPGAEAHLEAAWAFLQGLLEDPRPAAWADRLR</sequence>
<dbReference type="EMBL" id="MLJW01003494">
    <property type="protein sequence ID" value="OIQ71932.1"/>
    <property type="molecule type" value="Genomic_DNA"/>
</dbReference>
<dbReference type="AlphaFoldDB" id="A0A1J5PWJ7"/>
<accession>A0A1J5PWJ7</accession>
<name>A0A1J5PWJ7_9ZZZZ</name>
<dbReference type="SUPFAM" id="SSF53163">
    <property type="entry name" value="HybD-like"/>
    <property type="match status" value="1"/>
</dbReference>
<organism evidence="1">
    <name type="scientific">mine drainage metagenome</name>
    <dbReference type="NCBI Taxonomy" id="410659"/>
    <lineage>
        <taxon>unclassified sequences</taxon>
        <taxon>metagenomes</taxon>
        <taxon>ecological metagenomes</taxon>
    </lineage>
</organism>
<protein>
    <submittedName>
        <fullName evidence="1">Uncharacterized protein</fullName>
    </submittedName>
</protein>
<gene>
    <name evidence="1" type="ORF">GALL_464450</name>
</gene>
<dbReference type="InterPro" id="IPR023430">
    <property type="entry name" value="Pept_HybD-like_dom_sf"/>
</dbReference>
<reference evidence="1" key="1">
    <citation type="submission" date="2016-10" db="EMBL/GenBank/DDBJ databases">
        <title>Sequence of Gallionella enrichment culture.</title>
        <authorList>
            <person name="Poehlein A."/>
            <person name="Muehling M."/>
            <person name="Daniel R."/>
        </authorList>
    </citation>
    <scope>NUCLEOTIDE SEQUENCE</scope>
</reference>